<dbReference type="InterPro" id="IPR013783">
    <property type="entry name" value="Ig-like_fold"/>
</dbReference>
<dbReference type="SUPFAM" id="SSF52266">
    <property type="entry name" value="SGNH hydrolase"/>
    <property type="match status" value="1"/>
</dbReference>
<dbReference type="EMBL" id="JACXAF010000006">
    <property type="protein sequence ID" value="MBD1389031.1"/>
    <property type="molecule type" value="Genomic_DNA"/>
</dbReference>
<name>A0A8J6QQ13_9GAMM</name>
<dbReference type="PROSITE" id="PS51257">
    <property type="entry name" value="PROKAR_LIPOPROTEIN"/>
    <property type="match status" value="1"/>
</dbReference>
<organism evidence="3 4">
    <name type="scientific">Neiella litorisoli</name>
    <dbReference type="NCBI Taxonomy" id="2771431"/>
    <lineage>
        <taxon>Bacteria</taxon>
        <taxon>Pseudomonadati</taxon>
        <taxon>Pseudomonadota</taxon>
        <taxon>Gammaproteobacteria</taxon>
        <taxon>Alteromonadales</taxon>
        <taxon>Echinimonadaceae</taxon>
        <taxon>Neiella</taxon>
    </lineage>
</organism>
<dbReference type="Proteomes" id="UP000638014">
    <property type="component" value="Unassembled WGS sequence"/>
</dbReference>
<accession>A0A8J6QQ13</accession>
<dbReference type="Gene3D" id="3.40.50.1110">
    <property type="entry name" value="SGNH hydrolase"/>
    <property type="match status" value="2"/>
</dbReference>
<keyword evidence="4" id="KW-1185">Reference proteome</keyword>
<dbReference type="PANTHER" id="PTHR22901:SF0">
    <property type="entry name" value="SIALATE O-ACETYLESTERASE"/>
    <property type="match status" value="1"/>
</dbReference>
<protein>
    <recommendedName>
        <fullName evidence="2">Sialate O-acetylesterase domain-containing protein</fullName>
    </recommendedName>
</protein>
<evidence type="ECO:0000313" key="3">
    <source>
        <dbReference type="EMBL" id="MBD1389031.1"/>
    </source>
</evidence>
<feature type="domain" description="Sialate O-acetylesterase" evidence="2">
    <location>
        <begin position="405"/>
        <end position="517"/>
    </location>
</feature>
<gene>
    <name evidence="3" type="ORF">IC617_06280</name>
</gene>
<dbReference type="GO" id="GO:0005975">
    <property type="term" value="P:carbohydrate metabolic process"/>
    <property type="evidence" value="ECO:0007669"/>
    <property type="project" value="TreeGrafter"/>
</dbReference>
<dbReference type="Pfam" id="PF03629">
    <property type="entry name" value="SASA"/>
    <property type="match status" value="2"/>
</dbReference>
<dbReference type="InterPro" id="IPR039329">
    <property type="entry name" value="SIAE"/>
</dbReference>
<sequence>MRFRNWALAILMVNVMISCSNKSDSISPVTLDNRFADHMVLQRLQPIPLSGTADPASEINISLAGHSALTVADDNGHWHAQLPAMPAGGPYQLTIVADRRISLKDIYLGDVWLASGQSNMEWKVANDINNMAAEIADSNYPLIRYAEVENSYSEVPQSELKRRLSWQVASPSKVANFSAVAWFFAKHLQHNEQVAVGIVDSTWGGTPAEAWAPAPALLPLPAYQAQASDIISQPQQWRQRIEQNEAAHQHKWQIINNTSADEAYGVHRSDYDDQAWQRIDLPTPEPLADVVWLRKRFELANANDDVVIEFGTVIQNAHVYLNGQLIHQKDWSSTLDRLPLDNDLLRAGDNLLALRITNDWDNKVFVGLPGRVQLHINDHASEFGQGWAFNNRIAPPLPMPEYIHWRPSMLYNSMIEPLTTMPIKGVIWYQGESNADQAEHYQDLFAQLIGSWRDAWGNAQLPFIFTQLANFMTPVTLPSESDWATLREAQRHTLQIAKTGMAVTIDIGDADDIHPRNKQDVGYRLWLAANRVVYQHQPILDSPQPVSAEIQAGEILVRFNQTAAGLKLTNEQPLAGFAVKDKHLGWQWISGRVEGDKVILQLPATVNQPQALRYAWADNPKVNLVNSANLPVTPFQWQFDR</sequence>
<keyword evidence="1" id="KW-0378">Hydrolase</keyword>
<dbReference type="InterPro" id="IPR036514">
    <property type="entry name" value="SGNH_hydro_sf"/>
</dbReference>
<dbReference type="InterPro" id="IPR005181">
    <property type="entry name" value="SASA"/>
</dbReference>
<feature type="domain" description="Sialate O-acetylesterase" evidence="2">
    <location>
        <begin position="110"/>
        <end position="214"/>
    </location>
</feature>
<dbReference type="RefSeq" id="WP_191144131.1">
    <property type="nucleotide sequence ID" value="NZ_JACXAF010000006.1"/>
</dbReference>
<dbReference type="InterPro" id="IPR008979">
    <property type="entry name" value="Galactose-bd-like_sf"/>
</dbReference>
<dbReference type="Gene3D" id="2.60.40.10">
    <property type="entry name" value="Immunoglobulins"/>
    <property type="match status" value="1"/>
</dbReference>
<dbReference type="PANTHER" id="PTHR22901">
    <property type="entry name" value="SIALATE O-ACETYLESTERASE"/>
    <property type="match status" value="1"/>
</dbReference>
<dbReference type="GO" id="GO:0001681">
    <property type="term" value="F:sialate O-acetylesterase activity"/>
    <property type="evidence" value="ECO:0007669"/>
    <property type="project" value="InterPro"/>
</dbReference>
<comment type="caution">
    <text evidence="3">The sequence shown here is derived from an EMBL/GenBank/DDBJ whole genome shotgun (WGS) entry which is preliminary data.</text>
</comment>
<dbReference type="AlphaFoldDB" id="A0A8J6QQ13"/>
<evidence type="ECO:0000256" key="1">
    <source>
        <dbReference type="ARBA" id="ARBA00022801"/>
    </source>
</evidence>
<dbReference type="SUPFAM" id="SSF49785">
    <property type="entry name" value="Galactose-binding domain-like"/>
    <property type="match status" value="1"/>
</dbReference>
<evidence type="ECO:0000313" key="4">
    <source>
        <dbReference type="Proteomes" id="UP000638014"/>
    </source>
</evidence>
<evidence type="ECO:0000259" key="2">
    <source>
        <dbReference type="Pfam" id="PF03629"/>
    </source>
</evidence>
<reference evidence="3" key="1">
    <citation type="submission" date="2020-09" db="EMBL/GenBank/DDBJ databases">
        <title>A novel bacterium of genus Neiella, isolated from South China Sea.</title>
        <authorList>
            <person name="Huang H."/>
            <person name="Mo K."/>
            <person name="Hu Y."/>
        </authorList>
    </citation>
    <scope>NUCLEOTIDE SEQUENCE</scope>
    <source>
        <strain evidence="3">HB171785</strain>
    </source>
</reference>
<proteinExistence type="predicted"/>